<evidence type="ECO:0000313" key="2">
    <source>
        <dbReference type="EMBL" id="KDQ12792.1"/>
    </source>
</evidence>
<protein>
    <submittedName>
        <fullName evidence="2">Uncharacterized protein</fullName>
    </submittedName>
</protein>
<dbReference type="Proteomes" id="UP000027195">
    <property type="component" value="Unassembled WGS sequence"/>
</dbReference>
<sequence length="131" mass="13954">MSEYTRALLVAHQLIPSLALAIQHPHPRRAAAPHRLSPLNPSAISSSSSESSEPSSPETSPTTRTLALPPFPRSKRPAFPSSRPLRPFASINTPPATKAAKKTKIIEPPSGSSGAGFFVLGLTQTELARRD</sequence>
<gene>
    <name evidence="2" type="ORF">BOTBODRAFT_176207</name>
</gene>
<evidence type="ECO:0000256" key="1">
    <source>
        <dbReference type="SAM" id="MobiDB-lite"/>
    </source>
</evidence>
<accession>A0A067MLP9</accession>
<feature type="compositionally biased region" description="Low complexity" evidence="1">
    <location>
        <begin position="45"/>
        <end position="63"/>
    </location>
</feature>
<reference evidence="3" key="1">
    <citation type="journal article" date="2014" name="Proc. Natl. Acad. Sci. U.S.A.">
        <title>Extensive sampling of basidiomycete genomes demonstrates inadequacy of the white-rot/brown-rot paradigm for wood decay fungi.</title>
        <authorList>
            <person name="Riley R."/>
            <person name="Salamov A.A."/>
            <person name="Brown D.W."/>
            <person name="Nagy L.G."/>
            <person name="Floudas D."/>
            <person name="Held B.W."/>
            <person name="Levasseur A."/>
            <person name="Lombard V."/>
            <person name="Morin E."/>
            <person name="Otillar R."/>
            <person name="Lindquist E.A."/>
            <person name="Sun H."/>
            <person name="LaButti K.M."/>
            <person name="Schmutz J."/>
            <person name="Jabbour D."/>
            <person name="Luo H."/>
            <person name="Baker S.E."/>
            <person name="Pisabarro A.G."/>
            <person name="Walton J.D."/>
            <person name="Blanchette R.A."/>
            <person name="Henrissat B."/>
            <person name="Martin F."/>
            <person name="Cullen D."/>
            <person name="Hibbett D.S."/>
            <person name="Grigoriev I.V."/>
        </authorList>
    </citation>
    <scope>NUCLEOTIDE SEQUENCE [LARGE SCALE GENOMIC DNA]</scope>
    <source>
        <strain evidence="3">FD-172 SS1</strain>
    </source>
</reference>
<evidence type="ECO:0000313" key="3">
    <source>
        <dbReference type="Proteomes" id="UP000027195"/>
    </source>
</evidence>
<dbReference type="EMBL" id="KL198048">
    <property type="protein sequence ID" value="KDQ12792.1"/>
    <property type="molecule type" value="Genomic_DNA"/>
</dbReference>
<dbReference type="InParanoid" id="A0A067MLP9"/>
<name>A0A067MLP9_BOTB1</name>
<keyword evidence="3" id="KW-1185">Reference proteome</keyword>
<dbReference type="AlphaFoldDB" id="A0A067MLP9"/>
<organism evidence="2 3">
    <name type="scientific">Botryobasidium botryosum (strain FD-172 SS1)</name>
    <dbReference type="NCBI Taxonomy" id="930990"/>
    <lineage>
        <taxon>Eukaryota</taxon>
        <taxon>Fungi</taxon>
        <taxon>Dikarya</taxon>
        <taxon>Basidiomycota</taxon>
        <taxon>Agaricomycotina</taxon>
        <taxon>Agaricomycetes</taxon>
        <taxon>Cantharellales</taxon>
        <taxon>Botryobasidiaceae</taxon>
        <taxon>Botryobasidium</taxon>
    </lineage>
</organism>
<proteinExistence type="predicted"/>
<dbReference type="HOGENOM" id="CLU_1927252_0_0_1"/>
<feature type="region of interest" description="Disordered" evidence="1">
    <location>
        <begin position="25"/>
        <end position="117"/>
    </location>
</feature>